<dbReference type="InParanoid" id="S8DRX6"/>
<evidence type="ECO:0000313" key="4">
    <source>
        <dbReference type="Proteomes" id="UP000015241"/>
    </source>
</evidence>
<feature type="compositionally biased region" description="Basic residues" evidence="1">
    <location>
        <begin position="902"/>
        <end position="915"/>
    </location>
</feature>
<keyword evidence="4" id="KW-1185">Reference proteome</keyword>
<dbReference type="PANTHER" id="PTHR28221">
    <property type="entry name" value="RNA POLYMERASE I-SPECIFIC TRANSCRIPTION INITIATION FACTOR RRN6"/>
    <property type="match status" value="1"/>
</dbReference>
<dbReference type="Proteomes" id="UP000015241">
    <property type="component" value="Unassembled WGS sequence"/>
</dbReference>
<name>S8DRX6_FOMSC</name>
<feature type="region of interest" description="Disordered" evidence="1">
    <location>
        <begin position="852"/>
        <end position="882"/>
    </location>
</feature>
<dbReference type="InterPro" id="IPR048535">
    <property type="entry name" value="RRN6_beta-prop"/>
</dbReference>
<dbReference type="HOGENOM" id="CLU_007284_0_0_1"/>
<proteinExistence type="predicted"/>
<dbReference type="AlphaFoldDB" id="S8DRX6"/>
<sequence>MDDWPTDDRDTVHLSANGKRPRKALSDWTYPVVEHGSLSAATLRRTHQRLEWSFVAQDSVAERTLVPIWKPVQVFPETLRRPIGNDMSVVQRADQGVQFLRTYYPDFEMYTDLVREEITTDVHASQTLQEFDPYLGSMLETFTCSRKAERSLTCLAFPMGESYLDLNISPLAYSRRRNVRLDAVAKPIRSFQTPIQQIKASAPQLTEDGGYVAATVIGVRTMSSTSLLDIRPTSDEATSVEARELINVIRSDVSDCPIMDMTIPATDRTTAIVINSTGNIYRCSVPGGTKTLEILNTVGTDDDPSANDEAWMLAAWDGEDNCLAASGRSAHFIDFRKRDNALDLYGVPPGVALTSVEAHQKDRLIRLVTTRELLWLDVRSPNKPLLGVRHGRDSDRTLRSQTRIIGNVPVTFLTSRRNGLVSVYDVARSGAAIHMSSPAYSLPRLRTQDDGNLGHVFIQHPHITNPGDLSLSVLQLSEPGAIHMMHLKLLNDTQDRVEECLMNRNWSDEVEELEEQVQTSELDVGPLGARTFTEANLRPAYERVFMNPTTRNQSDVVYDLLEKMPRFWQEAEGFAEHVLTTFDIAYRSGPEPPNASRNDLFTESVLNSKRGYRALRKGRLPIQDVARRAPWHLNIMPFIQRRVPDLQGKPSATIARLSRYDLAADGRRPAQSLRRETEAREQLALDLHMSSDIYSTSRFRKPAELDINEAVETMSRATEAMTLGEMEPSDVQFGFLHPLRKESQDHYFRDEDGQKDAAREHLAPLGVRLLLKEWDVGVDPSTYRYDNPYGVAHSKYTVPRYTRNPPTRLMAQVKEQATQSQRPPLVVPTVNLAPPAIVSSQIFRARVPFPPTQVQRTRSDAQQHATEANSQPTDNWDMHPSSQIPFASTQIVPGPYGGRPGLLKKKPTKKRIGGF</sequence>
<evidence type="ECO:0000313" key="3">
    <source>
        <dbReference type="EMBL" id="EPS95427.1"/>
    </source>
</evidence>
<accession>S8DRX6</accession>
<evidence type="ECO:0000256" key="1">
    <source>
        <dbReference type="SAM" id="MobiDB-lite"/>
    </source>
</evidence>
<feature type="domain" description="RRN6 beta-propeller" evidence="2">
    <location>
        <begin position="364"/>
        <end position="431"/>
    </location>
</feature>
<dbReference type="InterPro" id="IPR019350">
    <property type="entry name" value="RNA_pol_I-sp_TIF_RRN6-like"/>
</dbReference>
<organism evidence="3 4">
    <name type="scientific">Fomitopsis schrenkii</name>
    <name type="common">Brown rot fungus</name>
    <dbReference type="NCBI Taxonomy" id="2126942"/>
    <lineage>
        <taxon>Eukaryota</taxon>
        <taxon>Fungi</taxon>
        <taxon>Dikarya</taxon>
        <taxon>Basidiomycota</taxon>
        <taxon>Agaricomycotina</taxon>
        <taxon>Agaricomycetes</taxon>
        <taxon>Polyporales</taxon>
        <taxon>Fomitopsis</taxon>
    </lineage>
</organism>
<protein>
    <recommendedName>
        <fullName evidence="2">RRN6 beta-propeller domain-containing protein</fullName>
    </recommendedName>
</protein>
<gene>
    <name evidence="3" type="ORF">FOMPIDRAFT_1054154</name>
</gene>
<dbReference type="EMBL" id="KE504207">
    <property type="protein sequence ID" value="EPS95427.1"/>
    <property type="molecule type" value="Genomic_DNA"/>
</dbReference>
<dbReference type="Pfam" id="PF10214">
    <property type="entry name" value="Rrn6_beta-prop"/>
    <property type="match status" value="1"/>
</dbReference>
<reference evidence="3 4" key="1">
    <citation type="journal article" date="2012" name="Science">
        <title>The Paleozoic origin of enzymatic lignin decomposition reconstructed from 31 fungal genomes.</title>
        <authorList>
            <person name="Floudas D."/>
            <person name="Binder M."/>
            <person name="Riley R."/>
            <person name="Barry K."/>
            <person name="Blanchette R.A."/>
            <person name="Henrissat B."/>
            <person name="Martinez A.T."/>
            <person name="Otillar R."/>
            <person name="Spatafora J.W."/>
            <person name="Yadav J.S."/>
            <person name="Aerts A."/>
            <person name="Benoit I."/>
            <person name="Boyd A."/>
            <person name="Carlson A."/>
            <person name="Copeland A."/>
            <person name="Coutinho P.M."/>
            <person name="de Vries R.P."/>
            <person name="Ferreira P."/>
            <person name="Findley K."/>
            <person name="Foster B."/>
            <person name="Gaskell J."/>
            <person name="Glotzer D."/>
            <person name="Gorecki P."/>
            <person name="Heitman J."/>
            <person name="Hesse C."/>
            <person name="Hori C."/>
            <person name="Igarashi K."/>
            <person name="Jurgens J.A."/>
            <person name="Kallen N."/>
            <person name="Kersten P."/>
            <person name="Kohler A."/>
            <person name="Kuees U."/>
            <person name="Kumar T.K.A."/>
            <person name="Kuo A."/>
            <person name="LaButti K."/>
            <person name="Larrondo L.F."/>
            <person name="Lindquist E."/>
            <person name="Ling A."/>
            <person name="Lombard V."/>
            <person name="Lucas S."/>
            <person name="Lundell T."/>
            <person name="Martin R."/>
            <person name="McLaughlin D.J."/>
            <person name="Morgenstern I."/>
            <person name="Morin E."/>
            <person name="Murat C."/>
            <person name="Nagy L.G."/>
            <person name="Nolan M."/>
            <person name="Ohm R.A."/>
            <person name="Patyshakuliyeva A."/>
            <person name="Rokas A."/>
            <person name="Ruiz-Duenas F.J."/>
            <person name="Sabat G."/>
            <person name="Salamov A."/>
            <person name="Samejima M."/>
            <person name="Schmutz J."/>
            <person name="Slot J.C."/>
            <person name="St John F."/>
            <person name="Stenlid J."/>
            <person name="Sun H."/>
            <person name="Sun S."/>
            <person name="Syed K."/>
            <person name="Tsang A."/>
            <person name="Wiebenga A."/>
            <person name="Young D."/>
            <person name="Pisabarro A."/>
            <person name="Eastwood D.C."/>
            <person name="Martin F."/>
            <person name="Cullen D."/>
            <person name="Grigoriev I.V."/>
            <person name="Hibbett D.S."/>
        </authorList>
    </citation>
    <scope>NUCLEOTIDE SEQUENCE</scope>
    <source>
        <strain evidence="4">FP-58527</strain>
    </source>
</reference>
<dbReference type="STRING" id="743788.S8DRX6"/>
<dbReference type="PANTHER" id="PTHR28221:SF2">
    <property type="entry name" value="RNA POLYMERASE I-SPECIFIC TRANSCRIPTION INITIATION FACTOR RRN6"/>
    <property type="match status" value="1"/>
</dbReference>
<evidence type="ECO:0000259" key="2">
    <source>
        <dbReference type="Pfam" id="PF10214"/>
    </source>
</evidence>
<dbReference type="OrthoDB" id="2382881at2759"/>
<feature type="region of interest" description="Disordered" evidence="1">
    <location>
        <begin position="896"/>
        <end position="915"/>
    </location>
</feature>
<dbReference type="eggNOG" id="ENOG502S8HY">
    <property type="taxonomic scope" value="Eukaryota"/>
</dbReference>